<dbReference type="Gene3D" id="3.30.1150.10">
    <property type="match status" value="1"/>
</dbReference>
<gene>
    <name evidence="12" type="ORF">H0E82_16100</name>
</gene>
<dbReference type="InterPro" id="IPR006260">
    <property type="entry name" value="TonB/TolA_C"/>
</dbReference>
<protein>
    <submittedName>
        <fullName evidence="12">Energy transducer TonB</fullName>
    </submittedName>
</protein>
<evidence type="ECO:0000313" key="12">
    <source>
        <dbReference type="EMBL" id="NYZ64262.1"/>
    </source>
</evidence>
<dbReference type="PROSITE" id="PS52015">
    <property type="entry name" value="TONB_CTD"/>
    <property type="match status" value="1"/>
</dbReference>
<dbReference type="AlphaFoldDB" id="A0A7Z0QUT9"/>
<evidence type="ECO:0000256" key="1">
    <source>
        <dbReference type="ARBA" id="ARBA00004383"/>
    </source>
</evidence>
<dbReference type="NCBIfam" id="TIGR01352">
    <property type="entry name" value="tonB_Cterm"/>
    <property type="match status" value="1"/>
</dbReference>
<evidence type="ECO:0000256" key="6">
    <source>
        <dbReference type="ARBA" id="ARBA00022692"/>
    </source>
</evidence>
<evidence type="ECO:0000256" key="9">
    <source>
        <dbReference type="ARBA" id="ARBA00023136"/>
    </source>
</evidence>
<keyword evidence="4" id="KW-1003">Cell membrane</keyword>
<keyword evidence="6" id="KW-0812">Transmembrane</keyword>
<evidence type="ECO:0000259" key="11">
    <source>
        <dbReference type="PROSITE" id="PS52015"/>
    </source>
</evidence>
<feature type="compositionally biased region" description="Low complexity" evidence="10">
    <location>
        <begin position="1"/>
        <end position="11"/>
    </location>
</feature>
<dbReference type="GO" id="GO:0031992">
    <property type="term" value="F:energy transducer activity"/>
    <property type="evidence" value="ECO:0007669"/>
    <property type="project" value="TreeGrafter"/>
</dbReference>
<feature type="compositionally biased region" description="Polar residues" evidence="10">
    <location>
        <begin position="67"/>
        <end position="76"/>
    </location>
</feature>
<dbReference type="SUPFAM" id="SSF74653">
    <property type="entry name" value="TolA/TonB C-terminal domain"/>
    <property type="match status" value="1"/>
</dbReference>
<dbReference type="InterPro" id="IPR051045">
    <property type="entry name" value="TonB-dependent_transducer"/>
</dbReference>
<dbReference type="Pfam" id="PF03544">
    <property type="entry name" value="TonB_C"/>
    <property type="match status" value="1"/>
</dbReference>
<keyword evidence="3" id="KW-0813">Transport</keyword>
<proteinExistence type="inferred from homology"/>
<comment type="caution">
    <text evidence="12">The sequence shown here is derived from an EMBL/GenBank/DDBJ whole genome shotgun (WGS) entry which is preliminary data.</text>
</comment>
<keyword evidence="5" id="KW-0997">Cell inner membrane</keyword>
<dbReference type="Proteomes" id="UP000589896">
    <property type="component" value="Unassembled WGS sequence"/>
</dbReference>
<keyword evidence="13" id="KW-1185">Reference proteome</keyword>
<comment type="similarity">
    <text evidence="2">Belongs to the TonB family.</text>
</comment>
<evidence type="ECO:0000256" key="7">
    <source>
        <dbReference type="ARBA" id="ARBA00022927"/>
    </source>
</evidence>
<keyword evidence="8" id="KW-1133">Transmembrane helix</keyword>
<dbReference type="EMBL" id="JACCJZ010000020">
    <property type="protein sequence ID" value="NYZ64262.1"/>
    <property type="molecule type" value="Genomic_DNA"/>
</dbReference>
<accession>A0A7Z0QUT9</accession>
<keyword evidence="9" id="KW-0472">Membrane</keyword>
<feature type="domain" description="TonB C-terminal" evidence="11">
    <location>
        <begin position="117"/>
        <end position="209"/>
    </location>
</feature>
<dbReference type="PANTHER" id="PTHR33446:SF2">
    <property type="entry name" value="PROTEIN TONB"/>
    <property type="match status" value="1"/>
</dbReference>
<keyword evidence="7" id="KW-0653">Protein transport</keyword>
<dbReference type="InterPro" id="IPR037682">
    <property type="entry name" value="TonB_C"/>
</dbReference>
<dbReference type="GO" id="GO:0015031">
    <property type="term" value="P:protein transport"/>
    <property type="evidence" value="ECO:0007669"/>
    <property type="project" value="UniProtKB-KW"/>
</dbReference>
<evidence type="ECO:0000256" key="5">
    <source>
        <dbReference type="ARBA" id="ARBA00022519"/>
    </source>
</evidence>
<dbReference type="PANTHER" id="PTHR33446">
    <property type="entry name" value="PROTEIN TONB-RELATED"/>
    <property type="match status" value="1"/>
</dbReference>
<sequence>MDALLVELAPAPHAPPAPPRDLAPGPVQAQSEPRPAPAPSPEPAETPPAPTPLVERVALDNPAVTDRAQQPASATASREPARDAAEATAPPSVDARVHETMAAPRDMSGDRQASVESWHGALLAHLKRHRRYPRLAERRNEQGVSYVRFEVDPLGQVSGPVVARSSGNALLDTEALETVRRASPVPPPPEPGAGGIETVVVPVEFYLAR</sequence>
<feature type="region of interest" description="Disordered" evidence="10">
    <location>
        <begin position="1"/>
        <end position="113"/>
    </location>
</feature>
<dbReference type="GO" id="GO:0055085">
    <property type="term" value="P:transmembrane transport"/>
    <property type="evidence" value="ECO:0007669"/>
    <property type="project" value="InterPro"/>
</dbReference>
<evidence type="ECO:0000256" key="10">
    <source>
        <dbReference type="SAM" id="MobiDB-lite"/>
    </source>
</evidence>
<organism evidence="12 13">
    <name type="scientific">Luteimonas deserti</name>
    <dbReference type="NCBI Taxonomy" id="2752306"/>
    <lineage>
        <taxon>Bacteria</taxon>
        <taxon>Pseudomonadati</taxon>
        <taxon>Pseudomonadota</taxon>
        <taxon>Gammaproteobacteria</taxon>
        <taxon>Lysobacterales</taxon>
        <taxon>Lysobacteraceae</taxon>
        <taxon>Luteimonas</taxon>
    </lineage>
</organism>
<dbReference type="RefSeq" id="WP_180546457.1">
    <property type="nucleotide sequence ID" value="NZ_JACCJZ010000020.1"/>
</dbReference>
<feature type="compositionally biased region" description="Pro residues" evidence="10">
    <location>
        <begin position="12"/>
        <end position="21"/>
    </location>
</feature>
<reference evidence="12 13" key="1">
    <citation type="submission" date="2020-07" db="EMBL/GenBank/DDBJ databases">
        <title>isolation of Luteimonas sp. SJ-16.</title>
        <authorList>
            <person name="Huang X.-X."/>
            <person name="Xu L."/>
            <person name="Sun J.-Q."/>
        </authorList>
    </citation>
    <scope>NUCLEOTIDE SEQUENCE [LARGE SCALE GENOMIC DNA]</scope>
    <source>
        <strain evidence="12 13">SJ-16</strain>
    </source>
</reference>
<evidence type="ECO:0000256" key="3">
    <source>
        <dbReference type="ARBA" id="ARBA00022448"/>
    </source>
</evidence>
<dbReference type="GO" id="GO:0098797">
    <property type="term" value="C:plasma membrane protein complex"/>
    <property type="evidence" value="ECO:0007669"/>
    <property type="project" value="TreeGrafter"/>
</dbReference>
<feature type="compositionally biased region" description="Pro residues" evidence="10">
    <location>
        <begin position="34"/>
        <end position="51"/>
    </location>
</feature>
<name>A0A7Z0QUT9_9GAMM</name>
<evidence type="ECO:0000256" key="4">
    <source>
        <dbReference type="ARBA" id="ARBA00022475"/>
    </source>
</evidence>
<feature type="compositionally biased region" description="Low complexity" evidence="10">
    <location>
        <begin position="22"/>
        <end position="33"/>
    </location>
</feature>
<evidence type="ECO:0000256" key="2">
    <source>
        <dbReference type="ARBA" id="ARBA00006555"/>
    </source>
</evidence>
<evidence type="ECO:0000313" key="13">
    <source>
        <dbReference type="Proteomes" id="UP000589896"/>
    </source>
</evidence>
<evidence type="ECO:0000256" key="8">
    <source>
        <dbReference type="ARBA" id="ARBA00022989"/>
    </source>
</evidence>
<comment type="subcellular location">
    <subcellularLocation>
        <location evidence="1">Cell inner membrane</location>
        <topology evidence="1">Single-pass membrane protein</topology>
        <orientation evidence="1">Periplasmic side</orientation>
    </subcellularLocation>
</comment>